<dbReference type="InterPro" id="IPR016160">
    <property type="entry name" value="Ald_DH_CS_CYS"/>
</dbReference>
<dbReference type="Gene3D" id="1.20.5.460">
    <property type="entry name" value="Single helix bin"/>
    <property type="match status" value="1"/>
</dbReference>
<dbReference type="RefSeq" id="WP_090631042.1">
    <property type="nucleotide sequence ID" value="NZ_FOCP01000009.1"/>
</dbReference>
<evidence type="ECO:0000256" key="5">
    <source>
        <dbReference type="PIRNR" id="PIRNR000197"/>
    </source>
</evidence>
<dbReference type="GO" id="GO:0003842">
    <property type="term" value="F:L-glutamate gamma-semialdehyde dehydrogenase activity"/>
    <property type="evidence" value="ECO:0007669"/>
    <property type="project" value="UniProtKB-UniRule"/>
</dbReference>
<comment type="catalytic activity">
    <reaction evidence="4 5">
        <text>L-glutamate 5-semialdehyde + NAD(+) + H2O = L-glutamate + NADH + 2 H(+)</text>
        <dbReference type="Rhea" id="RHEA:30235"/>
        <dbReference type="ChEBI" id="CHEBI:15377"/>
        <dbReference type="ChEBI" id="CHEBI:15378"/>
        <dbReference type="ChEBI" id="CHEBI:29985"/>
        <dbReference type="ChEBI" id="CHEBI:57540"/>
        <dbReference type="ChEBI" id="CHEBI:57945"/>
        <dbReference type="ChEBI" id="CHEBI:58066"/>
        <dbReference type="EC" id="1.2.1.88"/>
    </reaction>
</comment>
<dbReference type="SUPFAM" id="SSF53720">
    <property type="entry name" value="ALDH-like"/>
    <property type="match status" value="1"/>
</dbReference>
<dbReference type="PANTHER" id="PTHR42862:SF1">
    <property type="entry name" value="DELTA-1-PYRROLINE-5-CARBOXYLATE DEHYDROGENASE 2, ISOFORM A-RELATED"/>
    <property type="match status" value="1"/>
</dbReference>
<dbReference type="Pfam" id="PF14850">
    <property type="entry name" value="Pro_dh-DNA_bdg"/>
    <property type="match status" value="1"/>
</dbReference>
<comment type="catalytic activity">
    <reaction evidence="5">
        <text>L-proline + a quinone = (S)-1-pyrroline-5-carboxylate + a quinol + H(+)</text>
        <dbReference type="Rhea" id="RHEA:23784"/>
        <dbReference type="ChEBI" id="CHEBI:15378"/>
        <dbReference type="ChEBI" id="CHEBI:17388"/>
        <dbReference type="ChEBI" id="CHEBI:24646"/>
        <dbReference type="ChEBI" id="CHEBI:60039"/>
        <dbReference type="ChEBI" id="CHEBI:132124"/>
        <dbReference type="EC" id="1.5.5.2"/>
    </reaction>
</comment>
<dbReference type="GO" id="GO:0003700">
    <property type="term" value="F:DNA-binding transcription factor activity"/>
    <property type="evidence" value="ECO:0007669"/>
    <property type="project" value="InterPro"/>
</dbReference>
<organism evidence="10 11">
    <name type="scientific">Nitrosomonas marina</name>
    <dbReference type="NCBI Taxonomy" id="917"/>
    <lineage>
        <taxon>Bacteria</taxon>
        <taxon>Pseudomonadati</taxon>
        <taxon>Pseudomonadota</taxon>
        <taxon>Betaproteobacteria</taxon>
        <taxon>Nitrosomonadales</taxon>
        <taxon>Nitrosomonadaceae</taxon>
        <taxon>Nitrosomonas</taxon>
    </lineage>
</organism>
<gene>
    <name evidence="10" type="ORF">SAMN05216325_10991</name>
</gene>
<dbReference type="InterPro" id="IPR050485">
    <property type="entry name" value="Proline_metab_enzyme"/>
</dbReference>
<keyword evidence="5" id="KW-0678">Repressor</keyword>
<comment type="pathway">
    <text evidence="5">Amino-acid degradation; L-proline degradation into L-glutamate; L-glutamate from L-proline: step 1/2.</text>
</comment>
<dbReference type="PANTHER" id="PTHR42862">
    <property type="entry name" value="DELTA-1-PYRROLINE-5-CARBOXYLATE DEHYDROGENASE 1, ISOFORM A-RELATED"/>
    <property type="match status" value="1"/>
</dbReference>
<keyword evidence="5" id="KW-0642">Proline metabolism</keyword>
<dbReference type="NCBIfam" id="TIGR01238">
    <property type="entry name" value="D1pyr5carbox3"/>
    <property type="match status" value="1"/>
</dbReference>
<dbReference type="UniPathway" id="UPA00261">
    <property type="reaction ID" value="UER00373"/>
</dbReference>
<evidence type="ECO:0000256" key="1">
    <source>
        <dbReference type="ARBA" id="ARBA00004786"/>
    </source>
</evidence>
<dbReference type="CDD" id="cd07125">
    <property type="entry name" value="ALDH_PutA-P5CDH"/>
    <property type="match status" value="1"/>
</dbReference>
<feature type="domain" description="Aldehyde dehydrogenase" evidence="7">
    <location>
        <begin position="580"/>
        <end position="1037"/>
    </location>
</feature>
<dbReference type="AlphaFoldDB" id="A0A1H8EFL3"/>
<dbReference type="GO" id="GO:0003677">
    <property type="term" value="F:DNA binding"/>
    <property type="evidence" value="ECO:0007669"/>
    <property type="project" value="UniProtKB-KW"/>
</dbReference>
<dbReference type="EC" id="1.5.5.2" evidence="5"/>
<comment type="pathway">
    <text evidence="1 5">Amino-acid degradation; L-proline degradation into L-glutamate; L-glutamate from L-proline: step 2/2.</text>
</comment>
<feature type="active site" evidence="6">
    <location>
        <position position="811"/>
    </location>
</feature>
<sequence length="1060" mass="116575">MSSDHLYSIRQAMSAAYLADETTLVKDLLKQLSGYDAVTAVNHARDLLSQLRGKMASSWLQTRQSVVQAFLQEYQLNSEEGIVLMSIAEALLRIPDRATQDRFLADRLNSADWRQHAHHSESRLVNLATGALMFSRLLEQQQTLLHADQHSRIQTVLDSLVVRLGQPVIRTALKQAMHLLAEQFVMAETIEQAIGKSSSAPNVLADSAVRYSFDMLGEAAITAIDAERFFQAYSHAIIQLGMDFQTTAIDKPDLLYARPSVSVKLSALYPRYEPFQLRYAVPALTSKLLNLAILARNAGITLTVDAEESDRLDLSLDVFAAVFNSAELDGWPGLGIAVQAYQKRATYVIRWLAALARGQRRKIPVRLVKGAYWDSEIKRAQEDGLVGYPVFSRKSSTDISYLACARLLIDCSDCFYPQFATHNAHTVSVVMQMACKYEQYEFQRLHGMGEVLYQVIQTNHPGIVCRVYAPVGEYQDLLPYLVRRLLENGANTSFVHDMENTHIAVDEIVTDPVTVWQNGTQSELALPAALYGKQRCNSTGLNLADPQVLEQVRQSLNKQAHKQYQSFPLVNGKARTGQANSVNAPHDGSHIVGEVIYANKTDVSDAFDAAETAFCDWRLCTVRERADNLLKAADLIEQQRMELVDLCMREGGRTIKDALAEVREAVDFCRYYAASALKLFEHPADLPGPTGEENTLKYYGRGVFVCISPWNFPIAIFTGQVAAALVAGNTVIAKPAERTALTAMACVRILHQAGVPESVLHFLPGKSSEIGQHLLDDSRVAGVAFTGSIDSAQHINRQLSNHPMIVPLIAETGGQNVLIADTSAHKEQLVQDAVFSAFNSAGQRCSALRVLLVPEETADAVKQMLIGAMQELRLGKPDDVTTDVAAVITQQAMQQLGQYVKKMRADNCEIYQLPLVSQAVEHRSGNFFPPTLIETSELQQLRSEVFGPVLHFVRYQSGDLDAVIDSINASGYGLTLGIHSRIQGTIKKICQQARVGNVYVNRNMIGAVVGVQPFGGMGLSGTGPKAGGPDYLRRFAVEQAVSDNVAAMGGNPTLLAQSLR</sequence>
<dbReference type="PROSITE" id="PS00070">
    <property type="entry name" value="ALDEHYDE_DEHYDR_CYS"/>
    <property type="match status" value="1"/>
</dbReference>
<evidence type="ECO:0000259" key="7">
    <source>
        <dbReference type="Pfam" id="PF00171"/>
    </source>
</evidence>
<dbReference type="FunFam" id="3.40.309.10:FF:000005">
    <property type="entry name" value="1-pyrroline-5-carboxylate dehydrogenase 1"/>
    <property type="match status" value="1"/>
</dbReference>
<dbReference type="Gene3D" id="3.40.309.10">
    <property type="entry name" value="Aldehyde Dehydrogenase, Chain A, domain 2"/>
    <property type="match status" value="1"/>
</dbReference>
<evidence type="ECO:0000256" key="6">
    <source>
        <dbReference type="PIRSR" id="PIRSR000197-1"/>
    </source>
</evidence>
<keyword evidence="5" id="KW-0238">DNA-binding</keyword>
<dbReference type="InterPro" id="IPR025703">
    <property type="entry name" value="Bifunct_PutA"/>
</dbReference>
<dbReference type="InterPro" id="IPR016162">
    <property type="entry name" value="Ald_DH_N"/>
</dbReference>
<reference evidence="10 11" key="1">
    <citation type="submission" date="2016-10" db="EMBL/GenBank/DDBJ databases">
        <authorList>
            <person name="de Groot N.N."/>
        </authorList>
    </citation>
    <scope>NUCLEOTIDE SEQUENCE [LARGE SCALE GENOMIC DNA]</scope>
    <source>
        <strain evidence="10 11">Nm22</strain>
    </source>
</reference>
<name>A0A1H8EFL3_9PROT</name>
<comment type="similarity">
    <text evidence="5">In the C-terminal section; belongs to the aldehyde dehydrogenase family.</text>
</comment>
<dbReference type="Gene3D" id="3.20.20.220">
    <property type="match status" value="1"/>
</dbReference>
<dbReference type="InterPro" id="IPR024082">
    <property type="entry name" value="PRODH_PutA_dom_II"/>
</dbReference>
<keyword evidence="5" id="KW-0285">Flavoprotein</keyword>
<keyword evidence="5" id="KW-0804">Transcription</keyword>
<evidence type="ECO:0000313" key="11">
    <source>
        <dbReference type="Proteomes" id="UP000199459"/>
    </source>
</evidence>
<comment type="similarity">
    <text evidence="5">In the N-terminal section; belongs to the proline dehydrogenase family.</text>
</comment>
<comment type="cofactor">
    <cofactor evidence="5">
        <name>FAD</name>
        <dbReference type="ChEBI" id="CHEBI:57692"/>
    </cofactor>
</comment>
<keyword evidence="5" id="KW-0274">FAD</keyword>
<dbReference type="SUPFAM" id="SSF81935">
    <property type="entry name" value="N-terminal domain of bifunctional PutA protein"/>
    <property type="match status" value="1"/>
</dbReference>
<dbReference type="InterPro" id="IPR016161">
    <property type="entry name" value="Ald_DH/histidinol_DH"/>
</dbReference>
<evidence type="ECO:0000256" key="2">
    <source>
        <dbReference type="ARBA" id="ARBA00023002"/>
    </source>
</evidence>
<feature type="domain" description="Proline dehydrogenase PutA" evidence="9">
    <location>
        <begin position="67"/>
        <end position="184"/>
    </location>
</feature>
<comment type="function">
    <text evidence="5">Oxidizes proline to glutamate for use as a carbon and nitrogen source.</text>
</comment>
<dbReference type="InterPro" id="IPR005933">
    <property type="entry name" value="PutA_C"/>
</dbReference>
<dbReference type="SUPFAM" id="SSF51730">
    <property type="entry name" value="FAD-linked oxidoreductase"/>
    <property type="match status" value="1"/>
</dbReference>
<accession>A0A1H8EFL3</accession>
<dbReference type="InterPro" id="IPR024089">
    <property type="entry name" value="PRODH_PutA_dom_I/II"/>
</dbReference>
<evidence type="ECO:0000313" key="10">
    <source>
        <dbReference type="EMBL" id="SEN18282.1"/>
    </source>
</evidence>
<dbReference type="InterPro" id="IPR015590">
    <property type="entry name" value="Aldehyde_DH_dom"/>
</dbReference>
<dbReference type="NCBIfam" id="NF008869">
    <property type="entry name" value="PRK11904.1"/>
    <property type="match status" value="1"/>
</dbReference>
<evidence type="ECO:0000259" key="8">
    <source>
        <dbReference type="Pfam" id="PF01619"/>
    </source>
</evidence>
<dbReference type="InterPro" id="IPR002872">
    <property type="entry name" value="Proline_DH_dom"/>
</dbReference>
<keyword evidence="5" id="KW-0805">Transcription regulation</keyword>
<dbReference type="STRING" id="917.SAMN05216326_10883"/>
<evidence type="ECO:0000256" key="3">
    <source>
        <dbReference type="ARBA" id="ARBA00023027"/>
    </source>
</evidence>
<dbReference type="InterPro" id="IPR029041">
    <property type="entry name" value="FAD-linked_oxidoreductase-like"/>
</dbReference>
<dbReference type="GO" id="GO:0004657">
    <property type="term" value="F:proline dehydrogenase activity"/>
    <property type="evidence" value="ECO:0007669"/>
    <property type="project" value="UniProtKB-UniRule"/>
</dbReference>
<dbReference type="Pfam" id="PF00171">
    <property type="entry name" value="Aldedh"/>
    <property type="match status" value="1"/>
</dbReference>
<dbReference type="Pfam" id="PF01619">
    <property type="entry name" value="Pro_dh"/>
    <property type="match status" value="1"/>
</dbReference>
<proteinExistence type="inferred from homology"/>
<keyword evidence="3 5" id="KW-0520">NAD</keyword>
<dbReference type="Gene3D" id="3.40.605.10">
    <property type="entry name" value="Aldehyde Dehydrogenase, Chain A, domain 1"/>
    <property type="match status" value="1"/>
</dbReference>
<keyword evidence="2 5" id="KW-0560">Oxidoreductase</keyword>
<evidence type="ECO:0000259" key="9">
    <source>
        <dbReference type="Pfam" id="PF14850"/>
    </source>
</evidence>
<dbReference type="EMBL" id="FOCP01000009">
    <property type="protein sequence ID" value="SEN18282.1"/>
    <property type="molecule type" value="Genomic_DNA"/>
</dbReference>
<protein>
    <recommendedName>
        <fullName evidence="5">Bifunctional protein PutA</fullName>
    </recommendedName>
    <domain>
        <recommendedName>
            <fullName evidence="5">Proline dehydrogenase</fullName>
            <ecNumber evidence="5">1.5.5.2</ecNumber>
        </recommendedName>
        <alternativeName>
            <fullName evidence="5">Proline oxidase</fullName>
        </alternativeName>
    </domain>
    <domain>
        <recommendedName>
            <fullName evidence="5">Delta-1-pyrroline-5-carboxylate dehydrogenase</fullName>
            <shortName evidence="5">P5C dehydrogenase</shortName>
            <ecNumber evidence="5">1.2.1.88</ecNumber>
        </recommendedName>
        <alternativeName>
            <fullName evidence="5">L-glutamate gamma-semialdehyde dehydrogenase</fullName>
        </alternativeName>
    </domain>
</protein>
<dbReference type="OrthoDB" id="6187633at2"/>
<dbReference type="PIRSF" id="PIRSF000197">
    <property type="entry name" value="Bifunct_PutA"/>
    <property type="match status" value="1"/>
</dbReference>
<feature type="active site" evidence="6">
    <location>
        <position position="845"/>
    </location>
</feature>
<feature type="domain" description="Proline dehydrogenase" evidence="8">
    <location>
        <begin position="205"/>
        <end position="496"/>
    </location>
</feature>
<dbReference type="EC" id="1.2.1.88" evidence="5"/>
<dbReference type="InterPro" id="IPR016163">
    <property type="entry name" value="Ald_DH_C"/>
</dbReference>
<evidence type="ECO:0000256" key="4">
    <source>
        <dbReference type="ARBA" id="ARBA00048142"/>
    </source>
</evidence>
<dbReference type="GO" id="GO:0009898">
    <property type="term" value="C:cytoplasmic side of plasma membrane"/>
    <property type="evidence" value="ECO:0007669"/>
    <property type="project" value="TreeGrafter"/>
</dbReference>
<dbReference type="GO" id="GO:0010133">
    <property type="term" value="P:L-proline catabolic process to L-glutamate"/>
    <property type="evidence" value="ECO:0007669"/>
    <property type="project" value="UniProtKB-UniRule"/>
</dbReference>
<dbReference type="Proteomes" id="UP000199459">
    <property type="component" value="Unassembled WGS sequence"/>
</dbReference>